<gene>
    <name evidence="1" type="ORF">FDA94_29105</name>
</gene>
<sequence>MPRVLTRTPLARVDTSHQRILALLTEKKLLDDRLARDTKRRAKVVEELHEIALREGTRDSKGGQRVVLPEELSNLPGAPSGYRRSRSVSTRLNEADVLRLARRKGLTNRIVKTREVEVIDPDELWVALQEGAITRQDIDACMDRDYTYSIRGL</sequence>
<reference evidence="1 2" key="1">
    <citation type="submission" date="2019-04" db="EMBL/GenBank/DDBJ databases">
        <title>Herbidospora sp. NEAU-GS14.nov., a novel actinomycete isolated from soil.</title>
        <authorList>
            <person name="Han L."/>
        </authorList>
    </citation>
    <scope>NUCLEOTIDE SEQUENCE [LARGE SCALE GENOMIC DNA]</scope>
    <source>
        <strain evidence="1 2">NEAU-GS14</strain>
    </source>
</reference>
<protein>
    <submittedName>
        <fullName evidence="1">Uncharacterized protein</fullName>
    </submittedName>
</protein>
<accession>A0A4U3M9D5</accession>
<evidence type="ECO:0000313" key="2">
    <source>
        <dbReference type="Proteomes" id="UP000308705"/>
    </source>
</evidence>
<name>A0A4U3M9D5_9ACTN</name>
<comment type="caution">
    <text evidence="1">The sequence shown here is derived from an EMBL/GenBank/DDBJ whole genome shotgun (WGS) entry which is preliminary data.</text>
</comment>
<dbReference type="Proteomes" id="UP000308705">
    <property type="component" value="Unassembled WGS sequence"/>
</dbReference>
<keyword evidence="2" id="KW-1185">Reference proteome</keyword>
<proteinExistence type="predicted"/>
<dbReference type="EMBL" id="SZQA01000033">
    <property type="protein sequence ID" value="TKK84674.1"/>
    <property type="molecule type" value="Genomic_DNA"/>
</dbReference>
<dbReference type="RefSeq" id="WP_137250258.1">
    <property type="nucleotide sequence ID" value="NZ_SZQA01000033.1"/>
</dbReference>
<organism evidence="1 2">
    <name type="scientific">Herbidospora galbida</name>
    <dbReference type="NCBI Taxonomy" id="2575442"/>
    <lineage>
        <taxon>Bacteria</taxon>
        <taxon>Bacillati</taxon>
        <taxon>Actinomycetota</taxon>
        <taxon>Actinomycetes</taxon>
        <taxon>Streptosporangiales</taxon>
        <taxon>Streptosporangiaceae</taxon>
        <taxon>Herbidospora</taxon>
    </lineage>
</organism>
<evidence type="ECO:0000313" key="1">
    <source>
        <dbReference type="EMBL" id="TKK84674.1"/>
    </source>
</evidence>
<dbReference type="AlphaFoldDB" id="A0A4U3M9D5"/>